<dbReference type="Gramene" id="KQK01607">
    <property type="protein sequence ID" value="KQK01607"/>
    <property type="gene ID" value="BRADI_3g57013v3"/>
</dbReference>
<evidence type="ECO:0000313" key="1">
    <source>
        <dbReference type="EMBL" id="KQK01607.1"/>
    </source>
</evidence>
<reference evidence="1" key="2">
    <citation type="submission" date="2017-06" db="EMBL/GenBank/DDBJ databases">
        <title>WGS assembly of Brachypodium distachyon.</title>
        <authorList>
            <consortium name="The International Brachypodium Initiative"/>
            <person name="Lucas S."/>
            <person name="Harmon-Smith M."/>
            <person name="Lail K."/>
            <person name="Tice H."/>
            <person name="Grimwood J."/>
            <person name="Bruce D."/>
            <person name="Barry K."/>
            <person name="Shu S."/>
            <person name="Lindquist E."/>
            <person name="Wang M."/>
            <person name="Pitluck S."/>
            <person name="Vogel J.P."/>
            <person name="Garvin D.F."/>
            <person name="Mockler T.C."/>
            <person name="Schmutz J."/>
            <person name="Rokhsar D."/>
            <person name="Bevan M.W."/>
        </authorList>
    </citation>
    <scope>NUCLEOTIDE SEQUENCE</scope>
    <source>
        <strain evidence="1">Bd21</strain>
    </source>
</reference>
<proteinExistence type="predicted"/>
<reference evidence="2" key="3">
    <citation type="submission" date="2018-08" db="UniProtKB">
        <authorList>
            <consortium name="EnsemblPlants"/>
        </authorList>
    </citation>
    <scope>IDENTIFICATION</scope>
    <source>
        <strain evidence="2">cv. Bd21</strain>
    </source>
</reference>
<protein>
    <submittedName>
        <fullName evidence="1 2">Uncharacterized protein</fullName>
    </submittedName>
</protein>
<evidence type="ECO:0000313" key="3">
    <source>
        <dbReference type="Proteomes" id="UP000008810"/>
    </source>
</evidence>
<dbReference type="InParanoid" id="A0A0Q3FRB0"/>
<sequence>MMYYLGDFNHETKLLFRNWPFLSCIITECLQESCWINFSLRQCCNSPWWSLSFSIFAYSCRSES</sequence>
<organism evidence="1">
    <name type="scientific">Brachypodium distachyon</name>
    <name type="common">Purple false brome</name>
    <name type="synonym">Trachynia distachya</name>
    <dbReference type="NCBI Taxonomy" id="15368"/>
    <lineage>
        <taxon>Eukaryota</taxon>
        <taxon>Viridiplantae</taxon>
        <taxon>Streptophyta</taxon>
        <taxon>Embryophyta</taxon>
        <taxon>Tracheophyta</taxon>
        <taxon>Spermatophyta</taxon>
        <taxon>Magnoliopsida</taxon>
        <taxon>Liliopsida</taxon>
        <taxon>Poales</taxon>
        <taxon>Poaceae</taxon>
        <taxon>BOP clade</taxon>
        <taxon>Pooideae</taxon>
        <taxon>Stipodae</taxon>
        <taxon>Brachypodieae</taxon>
        <taxon>Brachypodium</taxon>
    </lineage>
</organism>
<name>A0A0Q3FRB0_BRADI</name>
<dbReference type="EnsemblPlants" id="KQK01607">
    <property type="protein sequence ID" value="KQK01607"/>
    <property type="gene ID" value="BRADI_3g57013v3"/>
</dbReference>
<dbReference type="Proteomes" id="UP000008810">
    <property type="component" value="Chromosome 3"/>
</dbReference>
<reference evidence="1 2" key="1">
    <citation type="journal article" date="2010" name="Nature">
        <title>Genome sequencing and analysis of the model grass Brachypodium distachyon.</title>
        <authorList>
            <consortium name="International Brachypodium Initiative"/>
        </authorList>
    </citation>
    <scope>NUCLEOTIDE SEQUENCE [LARGE SCALE GENOMIC DNA]</scope>
    <source>
        <strain evidence="1 2">Bd21</strain>
    </source>
</reference>
<accession>A0A0Q3FRB0</accession>
<evidence type="ECO:0000313" key="2">
    <source>
        <dbReference type="EnsemblPlants" id="KQK01607"/>
    </source>
</evidence>
<dbReference type="EMBL" id="CM000882">
    <property type="protein sequence ID" value="KQK01607.1"/>
    <property type="molecule type" value="Genomic_DNA"/>
</dbReference>
<keyword evidence="3" id="KW-1185">Reference proteome</keyword>
<gene>
    <name evidence="1" type="ORF">BRADI_3g57013v3</name>
</gene>
<dbReference type="AlphaFoldDB" id="A0A0Q3FRB0"/>